<gene>
    <name evidence="1" type="ORF">CSW45_04150</name>
</gene>
<protein>
    <submittedName>
        <fullName evidence="1">Uncharacterized protein</fullName>
    </submittedName>
</protein>
<comment type="caution">
    <text evidence="1">The sequence shown here is derived from an EMBL/GenBank/DDBJ whole genome shotgun (WGS) entry which is preliminary data.</text>
</comment>
<evidence type="ECO:0000313" key="1">
    <source>
        <dbReference type="EMBL" id="RTH05006.1"/>
    </source>
</evidence>
<evidence type="ECO:0000313" key="2">
    <source>
        <dbReference type="Proteomes" id="UP000286910"/>
    </source>
</evidence>
<sequence>MLTLLAVFALPFLGLGQKEDFQVLVAVGCSAPRSVQNDYREMLNQEVLPRLSERLLNTSIRLTLAPITGRSYTAPIKVIETPDALATPRFKLEKFKKTFHQQALEAFDQLRKRAIAECTKGTEIVAALKAAGERARGPGKILLLVHGFEQSSLTNLYDYRLKLERPQVRQEILERARKQLGLPQLRDQEVCFAGLTAGNDRNANARLTSSIRLFWQELVEASGGKLAGYGASPRICTFW</sequence>
<dbReference type="EMBL" id="PELR01000093">
    <property type="protein sequence ID" value="RTH05006.1"/>
    <property type="molecule type" value="Genomic_DNA"/>
</dbReference>
<reference evidence="1 2" key="1">
    <citation type="journal article" date="2019" name="Extremophiles">
        <title>Biogeography of thermophiles and predominance of Thermus scotoductus in domestic water heaters.</title>
        <authorList>
            <person name="Wilpiszeski R.L."/>
            <person name="Zhang Z."/>
            <person name="House C.H."/>
        </authorList>
    </citation>
    <scope>NUCLEOTIDE SEQUENCE [LARGE SCALE GENOMIC DNA]</scope>
    <source>
        <strain evidence="1 2">32_S32</strain>
    </source>
</reference>
<name>A0A430RCA1_THESC</name>
<accession>A0A430RCA1</accession>
<organism evidence="1 2">
    <name type="scientific">Thermus scotoductus</name>
    <dbReference type="NCBI Taxonomy" id="37636"/>
    <lineage>
        <taxon>Bacteria</taxon>
        <taxon>Thermotogati</taxon>
        <taxon>Deinococcota</taxon>
        <taxon>Deinococci</taxon>
        <taxon>Thermales</taxon>
        <taxon>Thermaceae</taxon>
        <taxon>Thermus</taxon>
    </lineage>
</organism>
<proteinExistence type="predicted"/>
<dbReference type="RefSeq" id="WP_126177804.1">
    <property type="nucleotide sequence ID" value="NZ_PELN01000103.1"/>
</dbReference>
<dbReference type="AlphaFoldDB" id="A0A430RCA1"/>
<dbReference type="Proteomes" id="UP000286910">
    <property type="component" value="Unassembled WGS sequence"/>
</dbReference>